<evidence type="ECO:0000313" key="3">
    <source>
        <dbReference type="Proteomes" id="UP000031549"/>
    </source>
</evidence>
<dbReference type="AlphaFoldDB" id="A0A846HJH6"/>
<dbReference type="RefSeq" id="WP_163519354.1">
    <property type="nucleotide sequence ID" value="NZ_JTCM02000134.1"/>
</dbReference>
<organism evidence="2 3">
    <name type="scientific">Hassallia byssoidea VB512170</name>
    <dbReference type="NCBI Taxonomy" id="1304833"/>
    <lineage>
        <taxon>Bacteria</taxon>
        <taxon>Bacillati</taxon>
        <taxon>Cyanobacteriota</taxon>
        <taxon>Cyanophyceae</taxon>
        <taxon>Nostocales</taxon>
        <taxon>Tolypothrichaceae</taxon>
        <taxon>Hassallia</taxon>
    </lineage>
</organism>
<dbReference type="EMBL" id="JTCM02000134">
    <property type="protein sequence ID" value="NEU76834.1"/>
    <property type="molecule type" value="Genomic_DNA"/>
</dbReference>
<sequence>MAFSLHVCTLGSFNTKPLLHLSDERSLSQSAIALSLINIGALFMGGAFALMCDDCCQ</sequence>
<name>A0A846HJH6_9CYAN</name>
<keyword evidence="1" id="KW-0812">Transmembrane</keyword>
<evidence type="ECO:0000256" key="1">
    <source>
        <dbReference type="SAM" id="Phobius"/>
    </source>
</evidence>
<keyword evidence="3" id="KW-1185">Reference proteome</keyword>
<proteinExistence type="predicted"/>
<keyword evidence="1" id="KW-0472">Membrane</keyword>
<accession>A0A846HJH6</accession>
<comment type="caution">
    <text evidence="2">The sequence shown here is derived from an EMBL/GenBank/DDBJ whole genome shotgun (WGS) entry which is preliminary data.</text>
</comment>
<gene>
    <name evidence="2" type="ORF">PI95_031080</name>
</gene>
<feature type="transmembrane region" description="Helical" evidence="1">
    <location>
        <begin position="31"/>
        <end position="52"/>
    </location>
</feature>
<evidence type="ECO:0000313" key="2">
    <source>
        <dbReference type="EMBL" id="NEU76834.1"/>
    </source>
</evidence>
<reference evidence="2 3" key="1">
    <citation type="journal article" date="2015" name="Genome Announc.">
        <title>Draft Genome Sequence of Cyanobacterium Hassallia byssoidea Strain VB512170, Isolated from Monuments in India.</title>
        <authorList>
            <person name="Singh D."/>
            <person name="Chandrababunaidu M.M."/>
            <person name="Panda A."/>
            <person name="Sen D."/>
            <person name="Bhattacharyya S."/>
            <person name="Adhikary S.P."/>
            <person name="Tripathy S."/>
        </authorList>
    </citation>
    <scope>NUCLEOTIDE SEQUENCE [LARGE SCALE GENOMIC DNA]</scope>
    <source>
        <strain evidence="2 3">VB512170</strain>
    </source>
</reference>
<keyword evidence="1" id="KW-1133">Transmembrane helix</keyword>
<dbReference type="Proteomes" id="UP000031549">
    <property type="component" value="Unassembled WGS sequence"/>
</dbReference>
<protein>
    <submittedName>
        <fullName evidence="2">Uncharacterized protein</fullName>
    </submittedName>
</protein>